<feature type="signal peptide" evidence="3">
    <location>
        <begin position="1"/>
        <end position="16"/>
    </location>
</feature>
<name>A0A0D2U1B4_CAPO3</name>
<keyword evidence="2" id="KW-0378">Hydrolase</keyword>
<organism evidence="4 5">
    <name type="scientific">Capsaspora owczarzaki (strain ATCC 30864)</name>
    <dbReference type="NCBI Taxonomy" id="595528"/>
    <lineage>
        <taxon>Eukaryota</taxon>
        <taxon>Filasterea</taxon>
        <taxon>Capsaspora</taxon>
    </lineage>
</organism>
<protein>
    <submittedName>
        <fullName evidence="4">Deoxyribonuclease II family protein</fullName>
    </submittedName>
</protein>
<comment type="similarity">
    <text evidence="1">Belongs to the DNase II family.</text>
</comment>
<evidence type="ECO:0000313" key="5">
    <source>
        <dbReference type="Proteomes" id="UP000008743"/>
    </source>
</evidence>
<proteinExistence type="inferred from homology"/>
<dbReference type="PANTHER" id="PTHR10858:SF23">
    <property type="entry name" value="DEOXYRIBONUCLEASE II"/>
    <property type="match status" value="1"/>
</dbReference>
<keyword evidence="5" id="KW-1185">Reference proteome</keyword>
<evidence type="ECO:0000256" key="2">
    <source>
        <dbReference type="ARBA" id="ARBA00022801"/>
    </source>
</evidence>
<evidence type="ECO:0000256" key="3">
    <source>
        <dbReference type="SAM" id="SignalP"/>
    </source>
</evidence>
<evidence type="ECO:0000313" key="4">
    <source>
        <dbReference type="EMBL" id="KJE89001.1"/>
    </source>
</evidence>
<dbReference type="InParanoid" id="A0A0D2U1B4"/>
<accession>A0A0D2U1B4</accession>
<dbReference type="AlphaFoldDB" id="A0A0D2U1B4"/>
<gene>
    <name evidence="4" type="ORF">CAOG_000563</name>
</gene>
<dbReference type="CDD" id="cd09121">
    <property type="entry name" value="PLDc_DNaseII_2"/>
    <property type="match status" value="1"/>
</dbReference>
<dbReference type="GO" id="GO:0006309">
    <property type="term" value="P:apoptotic DNA fragmentation"/>
    <property type="evidence" value="ECO:0007669"/>
    <property type="project" value="TreeGrafter"/>
</dbReference>
<dbReference type="STRING" id="595528.A0A0D2U1B4"/>
<dbReference type="Proteomes" id="UP000008743">
    <property type="component" value="Unassembled WGS sequence"/>
</dbReference>
<dbReference type="CDD" id="cd09120">
    <property type="entry name" value="PLDc_DNaseII_1"/>
    <property type="match status" value="1"/>
</dbReference>
<dbReference type="eggNOG" id="KOG3825">
    <property type="taxonomic scope" value="Eukaryota"/>
</dbReference>
<dbReference type="OrthoDB" id="10261598at2759"/>
<feature type="chain" id="PRO_5002253068" evidence="3">
    <location>
        <begin position="17"/>
        <end position="346"/>
    </location>
</feature>
<dbReference type="EMBL" id="KE346360">
    <property type="protein sequence ID" value="KJE89001.1"/>
    <property type="molecule type" value="Genomic_DNA"/>
</dbReference>
<dbReference type="PANTHER" id="PTHR10858">
    <property type="entry name" value="DEOXYRIBONUCLEASE II"/>
    <property type="match status" value="1"/>
</dbReference>
<evidence type="ECO:0000256" key="1">
    <source>
        <dbReference type="ARBA" id="ARBA00007527"/>
    </source>
</evidence>
<reference evidence="5" key="1">
    <citation type="submission" date="2011-02" db="EMBL/GenBank/DDBJ databases">
        <title>The Genome Sequence of Capsaspora owczarzaki ATCC 30864.</title>
        <authorList>
            <person name="Russ C."/>
            <person name="Cuomo C."/>
            <person name="Burger G."/>
            <person name="Gray M.W."/>
            <person name="Holland P.W.H."/>
            <person name="King N."/>
            <person name="Lang F.B.F."/>
            <person name="Roger A.J."/>
            <person name="Ruiz-Trillo I."/>
            <person name="Young S.K."/>
            <person name="Zeng Q."/>
            <person name="Gargeya S."/>
            <person name="Alvarado L."/>
            <person name="Berlin A."/>
            <person name="Chapman S.B."/>
            <person name="Chen Z."/>
            <person name="Freedman E."/>
            <person name="Gellesch M."/>
            <person name="Goldberg J."/>
            <person name="Griggs A."/>
            <person name="Gujja S."/>
            <person name="Heilman E."/>
            <person name="Heiman D."/>
            <person name="Howarth C."/>
            <person name="Mehta T."/>
            <person name="Neiman D."/>
            <person name="Pearson M."/>
            <person name="Roberts A."/>
            <person name="Saif S."/>
            <person name="Shea T."/>
            <person name="Shenoy N."/>
            <person name="Sisk P."/>
            <person name="Stolte C."/>
            <person name="Sykes S."/>
            <person name="White J."/>
            <person name="Yandava C."/>
            <person name="Haas B."/>
            <person name="Nusbaum C."/>
            <person name="Birren B."/>
        </authorList>
    </citation>
    <scope>NUCLEOTIDE SEQUENCE</scope>
    <source>
        <strain evidence="5">ATCC 30864</strain>
    </source>
</reference>
<keyword evidence="3" id="KW-0732">Signal</keyword>
<sequence>MAVLLCAISNTASVSAGVSCLNESGQPVDWFIMLKLPVNSSSSNTFMKTGNAYAYMDSTISSFKLSSIGLNDNTHGAAALTLQQFYNAGADVSHVFYDDESPDNKTHDSNGHTKGVVGLDDSAGLWMVHSVPRYPPYQASGYSYPDYATTFGQSFFCMSLSLSTLQTVSQQMQLNHPYVFESKLTTATSQKVPALAGIVNGVHVSVSASNITAFQTLGGVPLTAFSKTSTWNQDLYMDLVQPYYKQSMLIETWTNGINPLPSECTPKFPYNSMNVAVVEFAGGYEYTRSRDHSKWAISQNANENVVCIGDINRQASMATRAGGTVCIVNKTIWTAFNSLIVAVDPC</sequence>
<dbReference type="Pfam" id="PF03265">
    <property type="entry name" value="DNase_II"/>
    <property type="match status" value="1"/>
</dbReference>
<dbReference type="GO" id="GO:0004531">
    <property type="term" value="F:deoxyribonuclease II activity"/>
    <property type="evidence" value="ECO:0007669"/>
    <property type="project" value="InterPro"/>
</dbReference>
<dbReference type="PhylomeDB" id="A0A0D2U1B4"/>
<dbReference type="InterPro" id="IPR004947">
    <property type="entry name" value="DNase_II"/>
</dbReference>